<keyword evidence="2" id="KW-1133">Transmembrane helix</keyword>
<accession>A0A645AF46</accession>
<sequence length="89" mass="9446">MILCAVITALVMHFGSTGVIAGYGLGFILAFVLNLKRMSPNNEQNRKSYEESYADCYPPSDANPDDTAAHKRAGGGFESAEGENDSGGK</sequence>
<protein>
    <submittedName>
        <fullName evidence="3">Uncharacterized protein</fullName>
    </submittedName>
</protein>
<proteinExistence type="predicted"/>
<dbReference type="AlphaFoldDB" id="A0A645AF46"/>
<comment type="caution">
    <text evidence="3">The sequence shown here is derived from an EMBL/GenBank/DDBJ whole genome shotgun (WGS) entry which is preliminary data.</text>
</comment>
<keyword evidence="2" id="KW-0812">Transmembrane</keyword>
<organism evidence="3">
    <name type="scientific">bioreactor metagenome</name>
    <dbReference type="NCBI Taxonomy" id="1076179"/>
    <lineage>
        <taxon>unclassified sequences</taxon>
        <taxon>metagenomes</taxon>
        <taxon>ecological metagenomes</taxon>
    </lineage>
</organism>
<feature type="transmembrane region" description="Helical" evidence="2">
    <location>
        <begin position="6"/>
        <end position="33"/>
    </location>
</feature>
<dbReference type="EMBL" id="VSSQ01012042">
    <property type="protein sequence ID" value="MPM48304.1"/>
    <property type="molecule type" value="Genomic_DNA"/>
</dbReference>
<name>A0A645AF46_9ZZZZ</name>
<gene>
    <name evidence="3" type="ORF">SDC9_95028</name>
</gene>
<evidence type="ECO:0000256" key="2">
    <source>
        <dbReference type="SAM" id="Phobius"/>
    </source>
</evidence>
<evidence type="ECO:0000313" key="3">
    <source>
        <dbReference type="EMBL" id="MPM48304.1"/>
    </source>
</evidence>
<keyword evidence="2" id="KW-0472">Membrane</keyword>
<evidence type="ECO:0000256" key="1">
    <source>
        <dbReference type="SAM" id="MobiDB-lite"/>
    </source>
</evidence>
<reference evidence="3" key="1">
    <citation type="submission" date="2019-08" db="EMBL/GenBank/DDBJ databases">
        <authorList>
            <person name="Kucharzyk K."/>
            <person name="Murdoch R.W."/>
            <person name="Higgins S."/>
            <person name="Loffler F."/>
        </authorList>
    </citation>
    <scope>NUCLEOTIDE SEQUENCE</scope>
</reference>
<feature type="region of interest" description="Disordered" evidence="1">
    <location>
        <begin position="42"/>
        <end position="89"/>
    </location>
</feature>
<feature type="compositionally biased region" description="Acidic residues" evidence="1">
    <location>
        <begin position="80"/>
        <end position="89"/>
    </location>
</feature>